<evidence type="ECO:0000256" key="1">
    <source>
        <dbReference type="ARBA" id="ARBA00007608"/>
    </source>
</evidence>
<feature type="domain" description="Nudix hydrolase" evidence="5">
    <location>
        <begin position="2"/>
        <end position="132"/>
    </location>
</feature>
<dbReference type="Proteomes" id="UP000228987">
    <property type="component" value="Unassembled WGS sequence"/>
</dbReference>
<comment type="cofactor">
    <cofactor evidence="4">
        <name>Mg(2+)</name>
        <dbReference type="ChEBI" id="CHEBI:18420"/>
    </cofactor>
</comment>
<dbReference type="GO" id="GO:0017111">
    <property type="term" value="F:ribonucleoside triphosphate phosphatase activity"/>
    <property type="evidence" value="ECO:0007669"/>
    <property type="project" value="InterPro"/>
</dbReference>
<evidence type="ECO:0000256" key="2">
    <source>
        <dbReference type="ARBA" id="ARBA00011245"/>
    </source>
</evidence>
<dbReference type="InterPro" id="IPR033713">
    <property type="entry name" value="NudJ"/>
</dbReference>
<dbReference type="PROSITE" id="PS51462">
    <property type="entry name" value="NUDIX"/>
    <property type="match status" value="1"/>
</dbReference>
<protein>
    <recommendedName>
        <fullName evidence="3 4">Phosphatase NudJ</fullName>
        <ecNumber evidence="4">3.6.1.-</ecNumber>
    </recommendedName>
</protein>
<comment type="caution">
    <text evidence="6">The sequence shown here is derived from an EMBL/GenBank/DDBJ whole genome shotgun (WGS) entry which is preliminary data.</text>
</comment>
<dbReference type="CDD" id="cd03675">
    <property type="entry name" value="NUDIX_Hydrolase"/>
    <property type="match status" value="1"/>
</dbReference>
<reference evidence="7" key="1">
    <citation type="submission" date="2017-08" db="EMBL/GenBank/DDBJ databases">
        <title>A dynamic microbial community with high functional redundancy inhabits the cold, oxic subseafloor aquifer.</title>
        <authorList>
            <person name="Tully B.J."/>
            <person name="Wheat C.G."/>
            <person name="Glazer B.T."/>
            <person name="Huber J.A."/>
        </authorList>
    </citation>
    <scope>NUCLEOTIDE SEQUENCE [LARGE SCALE GENOMIC DNA]</scope>
</reference>
<proteinExistence type="inferred from homology"/>
<keyword evidence="4 6" id="KW-0378">Hydrolase</keyword>
<evidence type="ECO:0000313" key="6">
    <source>
        <dbReference type="EMBL" id="PCJ39960.1"/>
    </source>
</evidence>
<dbReference type="PANTHER" id="PTHR43222">
    <property type="entry name" value="NUDIX HYDROLASE 23"/>
    <property type="match status" value="1"/>
</dbReference>
<comment type="subunit">
    <text evidence="2 4">Monomer.</text>
</comment>
<evidence type="ECO:0000259" key="5">
    <source>
        <dbReference type="PROSITE" id="PS51462"/>
    </source>
</evidence>
<dbReference type="GO" id="GO:0017110">
    <property type="term" value="F:nucleoside diphosphate phosphatase activity"/>
    <property type="evidence" value="ECO:0007669"/>
    <property type="project" value="InterPro"/>
</dbReference>
<evidence type="ECO:0000256" key="4">
    <source>
        <dbReference type="RuleBase" id="RU364043"/>
    </source>
</evidence>
<dbReference type="InterPro" id="IPR000086">
    <property type="entry name" value="NUDIX_hydrolase_dom"/>
</dbReference>
<keyword evidence="4" id="KW-0460">Magnesium</keyword>
<comment type="similarity">
    <text evidence="1 4">Belongs to the Nudix hydrolase family. NudJ subfamily.</text>
</comment>
<dbReference type="SUPFAM" id="SSF55811">
    <property type="entry name" value="Nudix"/>
    <property type="match status" value="1"/>
</dbReference>
<gene>
    <name evidence="4" type="primary">nudJ</name>
    <name evidence="6" type="ORF">COA71_12345</name>
</gene>
<dbReference type="EMBL" id="NVWI01000011">
    <property type="protein sequence ID" value="PCJ39960.1"/>
    <property type="molecule type" value="Genomic_DNA"/>
</dbReference>
<evidence type="ECO:0000256" key="3">
    <source>
        <dbReference type="ARBA" id="ARBA00015552"/>
    </source>
</evidence>
<dbReference type="EC" id="3.6.1.-" evidence="4"/>
<dbReference type="GO" id="GO:0004787">
    <property type="term" value="F:thiamine diphosphate phosphatase activity"/>
    <property type="evidence" value="ECO:0007669"/>
    <property type="project" value="InterPro"/>
</dbReference>
<sequence>MSWHPHTTVACIVEDNGRFLMVEEVDQGQTVFNQPAGHLDENETLYAAALRETLEETAWGVKLDAFLGTYQYLSPNNDVTYIRHCFTASPIKHYPELTLDKDIIAAHWLSAEEILAPDFRARSPIVSKVLQDYLAGQRYPLSLIYHHVAS</sequence>
<organism evidence="6 7">
    <name type="scientific">SAR86 cluster bacterium</name>
    <dbReference type="NCBI Taxonomy" id="2030880"/>
    <lineage>
        <taxon>Bacteria</taxon>
        <taxon>Pseudomonadati</taxon>
        <taxon>Pseudomonadota</taxon>
        <taxon>Gammaproteobacteria</taxon>
        <taxon>SAR86 cluster</taxon>
    </lineage>
</organism>
<accession>A0A2A5C938</accession>
<name>A0A2A5C938_9GAMM</name>
<dbReference type="PANTHER" id="PTHR43222:SF11">
    <property type="entry name" value="PHOSPHATASE NUDJ"/>
    <property type="match status" value="1"/>
</dbReference>
<dbReference type="Gene3D" id="3.90.79.10">
    <property type="entry name" value="Nucleoside Triphosphate Pyrophosphohydrolase"/>
    <property type="match status" value="1"/>
</dbReference>
<evidence type="ECO:0000313" key="7">
    <source>
        <dbReference type="Proteomes" id="UP000228987"/>
    </source>
</evidence>
<dbReference type="AlphaFoldDB" id="A0A2A5C938"/>
<dbReference type="InterPro" id="IPR015797">
    <property type="entry name" value="NUDIX_hydrolase-like_dom_sf"/>
</dbReference>
<dbReference type="Pfam" id="PF00293">
    <property type="entry name" value="NUDIX"/>
    <property type="match status" value="1"/>
</dbReference>